<dbReference type="GO" id="GO:0004222">
    <property type="term" value="F:metalloendopeptidase activity"/>
    <property type="evidence" value="ECO:0007669"/>
    <property type="project" value="UniProtKB-UniRule"/>
</dbReference>
<keyword evidence="3 4" id="KW-0862">Zinc</keyword>
<keyword evidence="4" id="KW-0732">Signal</keyword>
<feature type="binding site" evidence="3">
    <location>
        <position position="151"/>
    </location>
    <ligand>
        <name>Zn(2+)</name>
        <dbReference type="ChEBI" id="CHEBI:29105"/>
        <note>catalytic</note>
    </ligand>
</feature>
<dbReference type="GO" id="GO:0008270">
    <property type="term" value="F:zinc ion binding"/>
    <property type="evidence" value="ECO:0007669"/>
    <property type="project" value="UniProtKB-UniRule"/>
</dbReference>
<dbReference type="PANTHER" id="PTHR10127:SF883">
    <property type="entry name" value="ZINC METALLOPROTEINASE NAS-8"/>
    <property type="match status" value="1"/>
</dbReference>
<dbReference type="PRINTS" id="PR00480">
    <property type="entry name" value="ASTACIN"/>
</dbReference>
<keyword evidence="7" id="KW-1185">Reference proteome</keyword>
<organism evidence="6 7">
    <name type="scientific">Varroa destructor</name>
    <name type="common">Honeybee mite</name>
    <dbReference type="NCBI Taxonomy" id="109461"/>
    <lineage>
        <taxon>Eukaryota</taxon>
        <taxon>Metazoa</taxon>
        <taxon>Ecdysozoa</taxon>
        <taxon>Arthropoda</taxon>
        <taxon>Chelicerata</taxon>
        <taxon>Arachnida</taxon>
        <taxon>Acari</taxon>
        <taxon>Parasitiformes</taxon>
        <taxon>Mesostigmata</taxon>
        <taxon>Gamasina</taxon>
        <taxon>Dermanyssoidea</taxon>
        <taxon>Varroidae</taxon>
        <taxon>Varroa</taxon>
    </lineage>
</organism>
<dbReference type="EC" id="3.4.24.-" evidence="4"/>
<evidence type="ECO:0000256" key="3">
    <source>
        <dbReference type="PROSITE-ProRule" id="PRU01211"/>
    </source>
</evidence>
<protein>
    <recommendedName>
        <fullName evidence="4">Metalloendopeptidase</fullName>
        <ecNumber evidence="4">3.4.24.-</ecNumber>
    </recommendedName>
</protein>
<dbReference type="PANTHER" id="PTHR10127">
    <property type="entry name" value="DISCOIDIN, CUB, EGF, LAMININ , AND ZINC METALLOPROTEASE DOMAIN CONTAINING"/>
    <property type="match status" value="1"/>
</dbReference>
<keyword evidence="3 4" id="KW-0482">Metalloprotease</keyword>
<keyword evidence="3 4" id="KW-0479">Metal-binding</keyword>
<comment type="caution">
    <text evidence="3">Lacks conserved residue(s) required for the propagation of feature annotation.</text>
</comment>
<proteinExistence type="predicted"/>
<feature type="signal peptide" evidence="4">
    <location>
        <begin position="1"/>
        <end position="21"/>
    </location>
</feature>
<dbReference type="KEGG" id="vde:111253240"/>
<comment type="cofactor">
    <cofactor evidence="3 4">
        <name>Zn(2+)</name>
        <dbReference type="ChEBI" id="CHEBI:29105"/>
    </cofactor>
    <text evidence="3 4">Binds 1 zinc ion per subunit.</text>
</comment>
<dbReference type="InterPro" id="IPR034035">
    <property type="entry name" value="Astacin-like_dom"/>
</dbReference>
<feature type="chain" id="PRO_5029942532" description="Metalloendopeptidase" evidence="4">
    <location>
        <begin position="22"/>
        <end position="300"/>
    </location>
</feature>
<dbReference type="CDD" id="cd04280">
    <property type="entry name" value="ZnMc_astacin_like"/>
    <property type="match status" value="1"/>
</dbReference>
<dbReference type="InterPro" id="IPR024079">
    <property type="entry name" value="MetalloPept_cat_dom_sf"/>
</dbReference>
<evidence type="ECO:0000313" key="6">
    <source>
        <dbReference type="EnsemblMetazoa" id="XP_022668100"/>
    </source>
</evidence>
<feature type="binding site" evidence="3">
    <location>
        <position position="161"/>
    </location>
    <ligand>
        <name>Zn(2+)</name>
        <dbReference type="ChEBI" id="CHEBI:29105"/>
        <note>catalytic</note>
    </ligand>
</feature>
<evidence type="ECO:0000256" key="4">
    <source>
        <dbReference type="RuleBase" id="RU361183"/>
    </source>
</evidence>
<evidence type="ECO:0000313" key="7">
    <source>
        <dbReference type="Proteomes" id="UP000594260"/>
    </source>
</evidence>
<dbReference type="GeneID" id="111253240"/>
<reference evidence="6" key="1">
    <citation type="submission" date="2021-01" db="UniProtKB">
        <authorList>
            <consortium name="EnsemblMetazoa"/>
        </authorList>
    </citation>
    <scope>IDENTIFICATION</scope>
</reference>
<dbReference type="PROSITE" id="PS51864">
    <property type="entry name" value="ASTACIN"/>
    <property type="match status" value="1"/>
</dbReference>
<comment type="function">
    <text evidence="2">Zinc metalloprotease. Provoques deadhesion of endothelial cells from cell cultures, and also degradation of fibronectin, fibrinogen and gelatin in vitro. Its role in the venom is not fully understood but it might act as a spreading factor that facilitates diffusion of other venom toxins. Alternatively, it might be involved in the proteolytic processing of other venom toxins or it might play a role in extra-oral digestion of prey.</text>
</comment>
<keyword evidence="3 4" id="KW-0378">Hydrolase</keyword>
<evidence type="ECO:0000259" key="5">
    <source>
        <dbReference type="PROSITE" id="PS51864"/>
    </source>
</evidence>
<dbReference type="InParanoid" id="A0A7M7KMH1"/>
<feature type="active site" evidence="3">
    <location>
        <position position="152"/>
    </location>
</feature>
<name>A0A7M7KMH1_VARDE</name>
<dbReference type="InterPro" id="IPR001506">
    <property type="entry name" value="Peptidase_M12A"/>
</dbReference>
<dbReference type="SUPFAM" id="SSF55486">
    <property type="entry name" value="Metalloproteases ('zincins'), catalytic domain"/>
    <property type="match status" value="1"/>
</dbReference>
<dbReference type="SMART" id="SM00235">
    <property type="entry name" value="ZnMc"/>
    <property type="match status" value="1"/>
</dbReference>
<dbReference type="EnsemblMetazoa" id="XM_022812365">
    <property type="protein sequence ID" value="XP_022668100"/>
    <property type="gene ID" value="LOC111253240"/>
</dbReference>
<comment type="subunit">
    <text evidence="1">Monomer.</text>
</comment>
<keyword evidence="3 4" id="KW-0645">Protease</keyword>
<dbReference type="GO" id="GO:0006508">
    <property type="term" value="P:proteolysis"/>
    <property type="evidence" value="ECO:0007669"/>
    <property type="project" value="UniProtKB-KW"/>
</dbReference>
<dbReference type="OrthoDB" id="6411869at2759"/>
<sequence>MVPQRIAFTLIVVLTWRIALCINKHDTLISEIHSHASEKRPLENPLLFEGDIFPVDGNLSYNAISEYSRLWPQNVIYYEIDYSLQGYSGLIERAIEEYHRKTCIRFQQGRGRGNFVRIFYGQGCYANVGMVGGEQPLSLGRGCHFHGTAVHELGHVAGFYHEHTRSDRDQYIDLYLHNVNPLYYPQFQKLAPSENLFFNRFDYESVMLYGSRSFSNNGQYSMTRKDGGVLVEVHEKHGLSAADVERVNKLYNCNEISDEDGDIHVVDESPIPHWSHQNPNLWGGQWGSWDNPQLIDLHKT</sequence>
<evidence type="ECO:0000256" key="2">
    <source>
        <dbReference type="ARBA" id="ARBA00025529"/>
    </source>
</evidence>
<feature type="domain" description="Peptidase M12A" evidence="5">
    <location>
        <begin position="62"/>
        <end position="254"/>
    </location>
</feature>
<dbReference type="OMA" id="HINTCIR"/>
<dbReference type="RefSeq" id="XP_022668100.1">
    <property type="nucleotide sequence ID" value="XM_022812365.1"/>
</dbReference>
<dbReference type="InterPro" id="IPR006026">
    <property type="entry name" value="Peptidase_Metallo"/>
</dbReference>
<accession>A0A7M7KMH1</accession>
<dbReference type="AlphaFoldDB" id="A0A7M7KMH1"/>
<dbReference type="Proteomes" id="UP000594260">
    <property type="component" value="Unplaced"/>
</dbReference>
<feature type="binding site" evidence="3">
    <location>
        <position position="155"/>
    </location>
    <ligand>
        <name>Zn(2+)</name>
        <dbReference type="ChEBI" id="CHEBI:29105"/>
        <note>catalytic</note>
    </ligand>
</feature>
<dbReference type="Gene3D" id="3.40.390.10">
    <property type="entry name" value="Collagenase (Catalytic Domain)"/>
    <property type="match status" value="1"/>
</dbReference>
<evidence type="ECO:0000256" key="1">
    <source>
        <dbReference type="ARBA" id="ARBA00011245"/>
    </source>
</evidence>
<dbReference type="Pfam" id="PF01400">
    <property type="entry name" value="Astacin"/>
    <property type="match status" value="1"/>
</dbReference>